<evidence type="ECO:0000313" key="12">
    <source>
        <dbReference type="Proteomes" id="UP000260025"/>
    </source>
</evidence>
<comment type="subcellular location">
    <subcellularLocation>
        <location evidence="1">Cell envelope</location>
    </subcellularLocation>
</comment>
<dbReference type="Gene3D" id="2.60.40.1080">
    <property type="match status" value="1"/>
</dbReference>
<dbReference type="NCBIfam" id="TIGR01167">
    <property type="entry name" value="LPXTG_anchor"/>
    <property type="match status" value="1"/>
</dbReference>
<sequence>MKRSVKTKAFGITTCIAMMMSIISLPTAQINAATPKPTKETYGNVEYVFANGVPITITGIDNNKNMITWDGGEMEISTKANVFGGSHNSAEVIQNTSVTMESGTINALIGGGLHTSHVVNSNVVINGGSIPSQVVGGGASSLVKDEHTWYSGDAKNSPCIVENANVLINGGSNYLLVFGGGEGISRTDTATTTITAGDFSNAYVSAGGSNGYTGTATLNINGGTDYKVIQSVNRGSMNSAELNVTDGTVRNFYLGGETPDKDVTGTIGSVKANITGGKITNLEKGKSGSIEFTKNSSAISLTYHRSLIGNAASIVEKFGTSATDTFDDSIKGITLNKTELTVKLGDIKVIKADVAHGADTSSEQMKIAWTSSDEKVATVDYQGAVTALAPGKTTITASIAGYSATCVITVEKPKVEDVTVPTIDPETPVKEVTAGADKTTAATVKEEANTIISDIMSNKTTTKISEDTAKKVKEAIAANEEINVEITAKTLENEEVKAEDQKKIEAILDKDATVTQYLDLSVMLKAGSNELGTINEFSKAITFTIAVPENLKAEGREFYVVRLHDGKAEKLGTIENADGTLSFSTDRLSTYALVYQEKNEDKGTTPDPKPENPDQTPTPSEKTEFTVVFVDNSGVVLKTEKVEANKAATAPEAPAVEGYRFVKWDTDFTKVTKDLLVKPVYEKVTAAEKPVTPEKPSSDKKSPNTGDSTNAGLFTAFALLGLVSMGIVAIQRKKKQLTK</sequence>
<feature type="transmembrane region" description="Helical" evidence="7">
    <location>
        <begin position="711"/>
        <end position="730"/>
    </location>
</feature>
<keyword evidence="7" id="KW-1133">Transmembrane helix</keyword>
<keyword evidence="7" id="KW-0472">Membrane</keyword>
<feature type="signal peptide" evidence="8">
    <location>
        <begin position="1"/>
        <end position="32"/>
    </location>
</feature>
<dbReference type="Pfam" id="PF09479">
    <property type="entry name" value="Flg_new"/>
    <property type="match status" value="1"/>
</dbReference>
<dbReference type="InterPro" id="IPR019931">
    <property type="entry name" value="LPXTG_anchor"/>
</dbReference>
<evidence type="ECO:0000259" key="10">
    <source>
        <dbReference type="Pfam" id="PF02368"/>
    </source>
</evidence>
<dbReference type="OrthoDB" id="1645924at2"/>
<keyword evidence="5" id="KW-0572">Peptidoglycan-anchor</keyword>
<evidence type="ECO:0000256" key="1">
    <source>
        <dbReference type="ARBA" id="ARBA00004196"/>
    </source>
</evidence>
<evidence type="ECO:0000256" key="7">
    <source>
        <dbReference type="SAM" id="Phobius"/>
    </source>
</evidence>
<dbReference type="AlphaFoldDB" id="A0A3E2VXW6"/>
<dbReference type="GO" id="GO:0030313">
    <property type="term" value="C:cell envelope"/>
    <property type="evidence" value="ECO:0007669"/>
    <property type="project" value="UniProtKB-SubCell"/>
</dbReference>
<comment type="caution">
    <text evidence="11">The sequence shown here is derived from an EMBL/GenBank/DDBJ whole genome shotgun (WGS) entry which is preliminary data.</text>
</comment>
<proteinExistence type="predicted"/>
<gene>
    <name evidence="11" type="ORF">DXA38_09455</name>
</gene>
<evidence type="ECO:0000256" key="5">
    <source>
        <dbReference type="ARBA" id="ARBA00023088"/>
    </source>
</evidence>
<feature type="domain" description="BIG2" evidence="10">
    <location>
        <begin position="331"/>
        <end position="397"/>
    </location>
</feature>
<keyword evidence="7" id="KW-0812">Transmembrane</keyword>
<evidence type="ECO:0000256" key="8">
    <source>
        <dbReference type="SAM" id="SignalP"/>
    </source>
</evidence>
<dbReference type="InterPro" id="IPR042229">
    <property type="entry name" value="Listeria/Bacterioides_rpt_sf"/>
</dbReference>
<keyword evidence="2" id="KW-0134">Cell wall</keyword>
<keyword evidence="3" id="KW-0964">Secreted</keyword>
<evidence type="ECO:0000256" key="3">
    <source>
        <dbReference type="ARBA" id="ARBA00022525"/>
    </source>
</evidence>
<evidence type="ECO:0000256" key="2">
    <source>
        <dbReference type="ARBA" id="ARBA00022512"/>
    </source>
</evidence>
<dbReference type="EMBL" id="QVEV01000011">
    <property type="protein sequence ID" value="RGC15884.1"/>
    <property type="molecule type" value="Genomic_DNA"/>
</dbReference>
<keyword evidence="4 8" id="KW-0732">Signal</keyword>
<evidence type="ECO:0000259" key="9">
    <source>
        <dbReference type="Pfam" id="PF00746"/>
    </source>
</evidence>
<evidence type="ECO:0000256" key="6">
    <source>
        <dbReference type="SAM" id="MobiDB-lite"/>
    </source>
</evidence>
<evidence type="ECO:0000313" key="11">
    <source>
        <dbReference type="EMBL" id="RGC15884.1"/>
    </source>
</evidence>
<name>A0A3E2VXW6_CLOIN</name>
<dbReference type="Gene3D" id="2.60.40.4270">
    <property type="entry name" value="Listeria-Bacteroides repeat domain"/>
    <property type="match status" value="1"/>
</dbReference>
<feature type="domain" description="Gram-positive cocci surface proteins LPxTG" evidence="9">
    <location>
        <begin position="703"/>
        <end position="735"/>
    </location>
</feature>
<reference evidence="11 12" key="1">
    <citation type="submission" date="2018-08" db="EMBL/GenBank/DDBJ databases">
        <title>A genome reference for cultivated species of the human gut microbiota.</title>
        <authorList>
            <person name="Zou Y."/>
            <person name="Xue W."/>
            <person name="Luo G."/>
        </authorList>
    </citation>
    <scope>NUCLEOTIDE SEQUENCE [LARGE SCALE GENOMIC DNA]</scope>
    <source>
        <strain evidence="11 12">OF01-2LB</strain>
    </source>
</reference>
<feature type="compositionally biased region" description="Basic and acidic residues" evidence="6">
    <location>
        <begin position="598"/>
        <end position="612"/>
    </location>
</feature>
<protein>
    <submittedName>
        <fullName evidence="11">LPXTG cell wall anchor domain-containing protein</fullName>
    </submittedName>
</protein>
<dbReference type="Pfam" id="PF02368">
    <property type="entry name" value="Big_2"/>
    <property type="match status" value="1"/>
</dbReference>
<dbReference type="InterPro" id="IPR008964">
    <property type="entry name" value="Invasin/intimin_cell_adhesion"/>
</dbReference>
<feature type="region of interest" description="Disordered" evidence="6">
    <location>
        <begin position="688"/>
        <end position="707"/>
    </location>
</feature>
<accession>A0A3E2VXW6</accession>
<dbReference type="RefSeq" id="WP_117442980.1">
    <property type="nucleotide sequence ID" value="NZ_QVEV01000011.1"/>
</dbReference>
<dbReference type="Pfam" id="PF00746">
    <property type="entry name" value="Gram_pos_anchor"/>
    <property type="match status" value="1"/>
</dbReference>
<dbReference type="SUPFAM" id="SSF49373">
    <property type="entry name" value="Invasin/intimin cell-adhesion fragments"/>
    <property type="match status" value="1"/>
</dbReference>
<evidence type="ECO:0000256" key="4">
    <source>
        <dbReference type="ARBA" id="ARBA00022729"/>
    </source>
</evidence>
<dbReference type="InterPro" id="IPR003343">
    <property type="entry name" value="Big_2"/>
</dbReference>
<dbReference type="Proteomes" id="UP000260025">
    <property type="component" value="Unassembled WGS sequence"/>
</dbReference>
<organism evidence="11 12">
    <name type="scientific">Clostridium innocuum</name>
    <dbReference type="NCBI Taxonomy" id="1522"/>
    <lineage>
        <taxon>Bacteria</taxon>
        <taxon>Bacillati</taxon>
        <taxon>Bacillota</taxon>
        <taxon>Clostridia</taxon>
        <taxon>Eubacteriales</taxon>
        <taxon>Clostridiaceae</taxon>
        <taxon>Clostridium</taxon>
    </lineage>
</organism>
<feature type="region of interest" description="Disordered" evidence="6">
    <location>
        <begin position="598"/>
        <end position="624"/>
    </location>
</feature>
<feature type="chain" id="PRO_5017711458" evidence="8">
    <location>
        <begin position="33"/>
        <end position="739"/>
    </location>
</feature>
<dbReference type="InterPro" id="IPR013378">
    <property type="entry name" value="InlB-like_B-rpt"/>
</dbReference>